<dbReference type="InterPro" id="IPR036855">
    <property type="entry name" value="Znf_CCCH_sf"/>
</dbReference>
<feature type="domain" description="FCP1 homology" evidence="8">
    <location>
        <begin position="960"/>
        <end position="1036"/>
    </location>
</feature>
<feature type="zinc finger region" description="C3H1-type" evidence="5">
    <location>
        <begin position="500"/>
        <end position="527"/>
    </location>
</feature>
<evidence type="ECO:0000259" key="7">
    <source>
        <dbReference type="PROSITE" id="PS50103"/>
    </source>
</evidence>
<dbReference type="PANTHER" id="PTHR12675">
    <property type="entry name" value="MUSCLEBLIND-LIKE PROTEIN"/>
    <property type="match status" value="1"/>
</dbReference>
<evidence type="ECO:0000256" key="1">
    <source>
        <dbReference type="ARBA" id="ARBA00022723"/>
    </source>
</evidence>
<feature type="zinc finger region" description="C3H1-type" evidence="5">
    <location>
        <begin position="90"/>
        <end position="116"/>
    </location>
</feature>
<dbReference type="SMART" id="SM00356">
    <property type="entry name" value="ZnF_C3H1"/>
    <property type="match status" value="7"/>
</dbReference>
<feature type="zinc finger region" description="C3H1-type" evidence="5">
    <location>
        <begin position="415"/>
        <end position="442"/>
    </location>
</feature>
<dbReference type="GO" id="GO:0003723">
    <property type="term" value="F:RNA binding"/>
    <property type="evidence" value="ECO:0007669"/>
    <property type="project" value="TreeGrafter"/>
</dbReference>
<feature type="domain" description="C3H1-type" evidence="7">
    <location>
        <begin position="159"/>
        <end position="186"/>
    </location>
</feature>
<keyword evidence="10" id="KW-1185">Reference proteome</keyword>
<feature type="domain" description="C3H1-type" evidence="7">
    <location>
        <begin position="415"/>
        <end position="442"/>
    </location>
</feature>
<evidence type="ECO:0000256" key="2">
    <source>
        <dbReference type="ARBA" id="ARBA00022737"/>
    </source>
</evidence>
<feature type="region of interest" description="Disordered" evidence="6">
    <location>
        <begin position="533"/>
        <end position="592"/>
    </location>
</feature>
<dbReference type="InterPro" id="IPR036412">
    <property type="entry name" value="HAD-like_sf"/>
</dbReference>
<reference evidence="9" key="1">
    <citation type="submission" date="2022-04" db="EMBL/GenBank/DDBJ databases">
        <title>Carnegiea gigantea Genome sequencing and assembly v2.</title>
        <authorList>
            <person name="Copetti D."/>
            <person name="Sanderson M.J."/>
            <person name="Burquez A."/>
            <person name="Wojciechowski M.F."/>
        </authorList>
    </citation>
    <scope>NUCLEOTIDE SEQUENCE</scope>
    <source>
        <strain evidence="9">SGP5-SGP5p</strain>
        <tissue evidence="9">Aerial part</tissue>
    </source>
</reference>
<dbReference type="InterPro" id="IPR054429">
    <property type="entry name" value="Znf-CCCH_Muscleblind-like"/>
</dbReference>
<evidence type="ECO:0000313" key="10">
    <source>
        <dbReference type="Proteomes" id="UP001153076"/>
    </source>
</evidence>
<feature type="compositionally biased region" description="Polar residues" evidence="6">
    <location>
        <begin position="816"/>
        <end position="844"/>
    </location>
</feature>
<dbReference type="EMBL" id="JAKOGI010000026">
    <property type="protein sequence ID" value="KAJ8448879.1"/>
    <property type="molecule type" value="Genomic_DNA"/>
</dbReference>
<feature type="compositionally biased region" description="Low complexity" evidence="6">
    <location>
        <begin position="938"/>
        <end position="947"/>
    </location>
</feature>
<evidence type="ECO:0000256" key="6">
    <source>
        <dbReference type="SAM" id="MobiDB-lite"/>
    </source>
</evidence>
<proteinExistence type="predicted"/>
<dbReference type="Pfam" id="PF03031">
    <property type="entry name" value="NIF"/>
    <property type="match status" value="1"/>
</dbReference>
<dbReference type="PROSITE" id="PS50969">
    <property type="entry name" value="FCP1"/>
    <property type="match status" value="1"/>
</dbReference>
<feature type="zinc finger region" description="C3H1-type" evidence="5">
    <location>
        <begin position="159"/>
        <end position="186"/>
    </location>
</feature>
<feature type="zinc finger region" description="C3H1-type" evidence="5">
    <location>
        <begin position="58"/>
        <end position="85"/>
    </location>
</feature>
<gene>
    <name evidence="9" type="ORF">Cgig2_030735</name>
</gene>
<dbReference type="Pfam" id="PF22628">
    <property type="entry name" value="zf-CCCH_10"/>
    <property type="match status" value="1"/>
</dbReference>
<dbReference type="InterPro" id="IPR004274">
    <property type="entry name" value="FCP1_dom"/>
</dbReference>
<accession>A0A9Q1KSG1</accession>
<dbReference type="Gene3D" id="3.30.1370.210">
    <property type="match status" value="3"/>
</dbReference>
<evidence type="ECO:0000259" key="8">
    <source>
        <dbReference type="PROSITE" id="PS50969"/>
    </source>
</evidence>
<feature type="compositionally biased region" description="Basic and acidic residues" evidence="6">
    <location>
        <begin position="565"/>
        <end position="592"/>
    </location>
</feature>
<dbReference type="GO" id="GO:0043484">
    <property type="term" value="P:regulation of RNA splicing"/>
    <property type="evidence" value="ECO:0007669"/>
    <property type="project" value="TreeGrafter"/>
</dbReference>
<evidence type="ECO:0000256" key="4">
    <source>
        <dbReference type="ARBA" id="ARBA00022833"/>
    </source>
</evidence>
<dbReference type="OrthoDB" id="1711508at2759"/>
<dbReference type="PANTHER" id="PTHR12675:SF12">
    <property type="entry name" value="PROTEIN MUSCLEBLIND"/>
    <property type="match status" value="1"/>
</dbReference>
<feature type="domain" description="C3H1-type" evidence="7">
    <location>
        <begin position="90"/>
        <end position="116"/>
    </location>
</feature>
<evidence type="ECO:0000256" key="3">
    <source>
        <dbReference type="ARBA" id="ARBA00022771"/>
    </source>
</evidence>
<dbReference type="Proteomes" id="UP001153076">
    <property type="component" value="Unassembled WGS sequence"/>
</dbReference>
<protein>
    <submittedName>
        <fullName evidence="9">Uncharacterized protein</fullName>
    </submittedName>
</protein>
<keyword evidence="2" id="KW-0677">Repeat</keyword>
<feature type="zinc finger region" description="C3H1-type" evidence="5">
    <location>
        <begin position="246"/>
        <end position="273"/>
    </location>
</feature>
<feature type="region of interest" description="Disordered" evidence="6">
    <location>
        <begin position="370"/>
        <end position="389"/>
    </location>
</feature>
<dbReference type="Gene3D" id="4.10.1000.10">
    <property type="entry name" value="Zinc finger, CCCH-type"/>
    <property type="match status" value="1"/>
</dbReference>
<name>A0A9Q1KSG1_9CARY</name>
<keyword evidence="1 5" id="KW-0479">Metal-binding</keyword>
<organism evidence="9 10">
    <name type="scientific">Carnegiea gigantea</name>
    <dbReference type="NCBI Taxonomy" id="171969"/>
    <lineage>
        <taxon>Eukaryota</taxon>
        <taxon>Viridiplantae</taxon>
        <taxon>Streptophyta</taxon>
        <taxon>Embryophyta</taxon>
        <taxon>Tracheophyta</taxon>
        <taxon>Spermatophyta</taxon>
        <taxon>Magnoliopsida</taxon>
        <taxon>eudicotyledons</taxon>
        <taxon>Gunneridae</taxon>
        <taxon>Pentapetalae</taxon>
        <taxon>Caryophyllales</taxon>
        <taxon>Cactineae</taxon>
        <taxon>Cactaceae</taxon>
        <taxon>Cactoideae</taxon>
        <taxon>Echinocereeae</taxon>
        <taxon>Carnegiea</taxon>
    </lineage>
</organism>
<dbReference type="InterPro" id="IPR000571">
    <property type="entry name" value="Znf_CCCH"/>
</dbReference>
<evidence type="ECO:0000256" key="5">
    <source>
        <dbReference type="PROSITE-ProRule" id="PRU00723"/>
    </source>
</evidence>
<keyword evidence="4 5" id="KW-0862">Zinc</keyword>
<feature type="zinc finger region" description="C3H1-type" evidence="5">
    <location>
        <begin position="331"/>
        <end position="358"/>
    </location>
</feature>
<feature type="domain" description="C3H1-type" evidence="7">
    <location>
        <begin position="331"/>
        <end position="358"/>
    </location>
</feature>
<feature type="domain" description="C3H1-type" evidence="7">
    <location>
        <begin position="500"/>
        <end position="527"/>
    </location>
</feature>
<dbReference type="AlphaFoldDB" id="A0A9Q1KSG1"/>
<feature type="region of interest" description="Disordered" evidence="6">
    <location>
        <begin position="809"/>
        <end position="856"/>
    </location>
</feature>
<dbReference type="PROSITE" id="PS50103">
    <property type="entry name" value="ZF_C3H1"/>
    <property type="match status" value="7"/>
</dbReference>
<dbReference type="SUPFAM" id="SSF90229">
    <property type="entry name" value="CCCH zinc finger"/>
    <property type="match status" value="1"/>
</dbReference>
<feature type="compositionally biased region" description="Polar residues" evidence="6">
    <location>
        <begin position="534"/>
        <end position="554"/>
    </location>
</feature>
<evidence type="ECO:0000313" key="9">
    <source>
        <dbReference type="EMBL" id="KAJ8448879.1"/>
    </source>
</evidence>
<feature type="region of interest" description="Disordered" evidence="6">
    <location>
        <begin position="658"/>
        <end position="681"/>
    </location>
</feature>
<dbReference type="Pfam" id="PF00642">
    <property type="entry name" value="zf-CCCH"/>
    <property type="match status" value="1"/>
</dbReference>
<feature type="compositionally biased region" description="Polar residues" evidence="6">
    <location>
        <begin position="370"/>
        <end position="380"/>
    </location>
</feature>
<feature type="domain" description="C3H1-type" evidence="7">
    <location>
        <begin position="246"/>
        <end position="273"/>
    </location>
</feature>
<feature type="region of interest" description="Disordered" evidence="6">
    <location>
        <begin position="923"/>
        <end position="953"/>
    </location>
</feature>
<comment type="caution">
    <text evidence="9">The sequence shown here is derived from an EMBL/GenBank/DDBJ whole genome shotgun (WGS) entry which is preliminary data.</text>
</comment>
<dbReference type="GO" id="GO:0008270">
    <property type="term" value="F:zinc ion binding"/>
    <property type="evidence" value="ECO:0007669"/>
    <property type="project" value="UniProtKB-KW"/>
</dbReference>
<feature type="region of interest" description="Disordered" evidence="6">
    <location>
        <begin position="203"/>
        <end position="231"/>
    </location>
</feature>
<feature type="domain" description="C3H1-type" evidence="7">
    <location>
        <begin position="58"/>
        <end position="85"/>
    </location>
</feature>
<dbReference type="Gene3D" id="3.40.50.1000">
    <property type="entry name" value="HAD superfamily/HAD-like"/>
    <property type="match status" value="1"/>
</dbReference>
<dbReference type="SUPFAM" id="SSF56784">
    <property type="entry name" value="HAD-like"/>
    <property type="match status" value="1"/>
</dbReference>
<keyword evidence="3 5" id="KW-0863">Zinc-finger</keyword>
<dbReference type="InterPro" id="IPR023214">
    <property type="entry name" value="HAD_sf"/>
</dbReference>
<sequence length="1036" mass="116525">MEQTGAGTPLSNEQQVDHGRTCNNDSLGCDTHFGQDPSESWCPGRWTGWSSFRGDSVITDKPVCRDFLRGKCDRGTSCRFRHCESDSEDGYKSYVCYDFLRGCCNRVPCKFLHPESDTSNGCGSNGKENLDAVANCGKSQVCGEEKDNDSRIRYFSREPRIRSPCRKFLNGICYRGDSCPYLHSEYTAHDRCNSDCSAQLQQRAPTTSRNPSLGEGNIGNPRWMSRKREEEHEDNDISTHCFYRGRRSRSPCRNFLRGRCYRGEYCPYLHLDTDVRPRDDFSIRQKQGLASTLGNHILGEEGVHMLYRTSELNEETKQGHDRSTRSFCAGSRSKSPCRNFLRGRCLRGACCPYSHLDTYVSPRDDCGTQQHQEVAATSENPGVGEGSEHITLRTSQEHEVNEYEDLRSRYFPRGPSSTSPCRKFLTGRCYRGACCPYSHLEADDSSRYSVDDIAGCEQNRVRTVEESIQLASEGDNMGVTSRSWSSERRRTRPLEDLGDKPRREVCLKYCRGRCTLGESCRYLHSFHEYAKSASDWTKQPRSESATAPGNSSETRQCEPSMICRGLDRPFDGNSKRQYADNRENQNIPDGKDDLALVGGQKGEINGDVSGRNCEFSEADDNNINFKCRPVKRRRSRSGSPFTTRDDFDGTKMRRDESEVNFHRRRHRSRSPLTPRGDFGWRKIRRDESQDNFPRGIGYNVAAFRYPYSRSYRYNGPRYFMNKEPHSRVAASSVGPTSHEVDEDPNVMETQGCDDTSHLMQLDQCPKGILEAAEDAVQPSHVHQKRGGLVRDCSELGISKGENTVNSIIAKPDSTRLGENQSSPMSASNKDNNARVNTDLSQAGSDGTDGKKQALRTNIRKGTDLPTYGLPSGSAGETVLYQPFIVSVSRVSDDSDAQEVAMINHSVKEPEEGKGVVKEILNSIGSPQDTTEDGTKVTSVSGQSESSSMRMPRCSLKETISSSRRKLLVLDVNGLLADIVAIGDVPRGYKPDMIIAMKAVFKRPFCDDFLEFCFERFDVGVWSSRTKYSHPFLIDAF</sequence>
<feature type="region of interest" description="Disordered" evidence="6">
    <location>
        <begin position="473"/>
        <end position="492"/>
    </location>
</feature>